<evidence type="ECO:0000313" key="3">
    <source>
        <dbReference type="Proteomes" id="UP000426246"/>
    </source>
</evidence>
<keyword evidence="1" id="KW-0812">Transmembrane</keyword>
<sequence>MNLFWREIRAHRKALIIWCIGALILVAAGMNKFAVYSSSGQSMTEVISKMPKSLQVLLGMGPFDLATADGYYAFLFIYLVLMATIHAALIGSSVIAKEERDRTSEFLIVKPISRSTIITAKLLAALTNVLFINIITLISSIVFVNYFGKGVYQPSHIFILIAGMFILQLIFMLLGTGIGALSQKPKSAPSITVIVLFVTYLLSMIIDLNSKLDFLQYFTPFKYFEAKNLLIANSFSLVFVIISILIMAALLKLTYNGYQKRDFR</sequence>
<reference evidence="3" key="1">
    <citation type="submission" date="2018-11" db="EMBL/GenBank/DDBJ databases">
        <title>Complete genome sequence of Paenibacillus sp. ML311-T8.</title>
        <authorList>
            <person name="Nam Y.-D."/>
            <person name="Kang J."/>
            <person name="Chung W.-H."/>
            <person name="Park Y.S."/>
        </authorList>
    </citation>
    <scope>NUCLEOTIDE SEQUENCE [LARGE SCALE GENOMIC DNA]</scope>
    <source>
        <strain evidence="3">ML311-T8</strain>
    </source>
</reference>
<keyword evidence="1" id="KW-0472">Membrane</keyword>
<gene>
    <name evidence="2" type="ORF">EHS13_05865</name>
</gene>
<dbReference type="OrthoDB" id="9800309at2"/>
<protein>
    <submittedName>
        <fullName evidence="2">ABC transporter</fullName>
    </submittedName>
</protein>
<keyword evidence="3" id="KW-1185">Reference proteome</keyword>
<accession>A0A6B8RG28</accession>
<dbReference type="PANTHER" id="PTHR37305:SF1">
    <property type="entry name" value="MEMBRANE PROTEIN"/>
    <property type="match status" value="1"/>
</dbReference>
<organism evidence="2 3">
    <name type="scientific">Paenibacillus psychroresistens</name>
    <dbReference type="NCBI Taxonomy" id="1778678"/>
    <lineage>
        <taxon>Bacteria</taxon>
        <taxon>Bacillati</taxon>
        <taxon>Bacillota</taxon>
        <taxon>Bacilli</taxon>
        <taxon>Bacillales</taxon>
        <taxon>Paenibacillaceae</taxon>
        <taxon>Paenibacillus</taxon>
    </lineage>
</organism>
<dbReference type="PANTHER" id="PTHR37305">
    <property type="entry name" value="INTEGRAL MEMBRANE PROTEIN-RELATED"/>
    <property type="match status" value="1"/>
</dbReference>
<feature type="transmembrane region" description="Helical" evidence="1">
    <location>
        <begin position="188"/>
        <end position="209"/>
    </location>
</feature>
<evidence type="ECO:0000256" key="1">
    <source>
        <dbReference type="SAM" id="Phobius"/>
    </source>
</evidence>
<dbReference type="GO" id="GO:0140359">
    <property type="term" value="F:ABC-type transporter activity"/>
    <property type="evidence" value="ECO:0007669"/>
    <property type="project" value="InterPro"/>
</dbReference>
<dbReference type="RefSeq" id="WP_155699467.1">
    <property type="nucleotide sequence ID" value="NZ_CP034235.1"/>
</dbReference>
<feature type="transmembrane region" description="Helical" evidence="1">
    <location>
        <begin position="156"/>
        <end position="181"/>
    </location>
</feature>
<dbReference type="Proteomes" id="UP000426246">
    <property type="component" value="Chromosome"/>
</dbReference>
<feature type="transmembrane region" description="Helical" evidence="1">
    <location>
        <begin position="71"/>
        <end position="96"/>
    </location>
</feature>
<name>A0A6B8RG28_9BACL</name>
<proteinExistence type="predicted"/>
<dbReference type="Pfam" id="PF12679">
    <property type="entry name" value="ABC2_membrane_2"/>
    <property type="match status" value="1"/>
</dbReference>
<feature type="transmembrane region" description="Helical" evidence="1">
    <location>
        <begin position="117"/>
        <end position="144"/>
    </location>
</feature>
<dbReference type="GO" id="GO:0005886">
    <property type="term" value="C:plasma membrane"/>
    <property type="evidence" value="ECO:0007669"/>
    <property type="project" value="UniProtKB-SubCell"/>
</dbReference>
<evidence type="ECO:0000313" key="2">
    <source>
        <dbReference type="EMBL" id="QGQ94462.1"/>
    </source>
</evidence>
<dbReference type="AlphaFoldDB" id="A0A6B8RG28"/>
<keyword evidence="1" id="KW-1133">Transmembrane helix</keyword>
<dbReference type="EMBL" id="CP034235">
    <property type="protein sequence ID" value="QGQ94462.1"/>
    <property type="molecule type" value="Genomic_DNA"/>
</dbReference>
<feature type="transmembrane region" description="Helical" evidence="1">
    <location>
        <begin position="229"/>
        <end position="251"/>
    </location>
</feature>
<dbReference type="KEGG" id="ppsc:EHS13_05865"/>